<reference evidence="1" key="1">
    <citation type="submission" date="2022-05" db="EMBL/GenBank/DDBJ databases">
        <title>Brevundimonas albigilva TT17 genome sequence.</title>
        <authorList>
            <person name="Lee K."/>
            <person name="Son H."/>
        </authorList>
    </citation>
    <scope>NUCLEOTIDE SEQUENCE</scope>
    <source>
        <strain evidence="1">TT17</strain>
    </source>
</reference>
<proteinExistence type="predicted"/>
<gene>
    <name evidence="1" type="ORF">M8231_16405</name>
</gene>
<sequence length="48" mass="5139">MLRRPPADGDQVLIAAPEIEGFATPAGSGWSMDTARHVGLAFTVEERN</sequence>
<evidence type="ECO:0000313" key="1">
    <source>
        <dbReference type="EMBL" id="URI15346.1"/>
    </source>
</evidence>
<dbReference type="EMBL" id="CP097649">
    <property type="protein sequence ID" value="URI15346.1"/>
    <property type="molecule type" value="Genomic_DNA"/>
</dbReference>
<keyword evidence="2" id="KW-1185">Reference proteome</keyword>
<organism evidence="1 2">
    <name type="scientific">Brevundimonas albigilva</name>
    <dbReference type="NCBI Taxonomy" id="1312364"/>
    <lineage>
        <taxon>Bacteria</taxon>
        <taxon>Pseudomonadati</taxon>
        <taxon>Pseudomonadota</taxon>
        <taxon>Alphaproteobacteria</taxon>
        <taxon>Caulobacterales</taxon>
        <taxon>Caulobacteraceae</taxon>
        <taxon>Brevundimonas</taxon>
    </lineage>
</organism>
<name>A0ABY4SNQ2_9CAUL</name>
<protein>
    <submittedName>
        <fullName evidence="1">Uncharacterized protein</fullName>
    </submittedName>
</protein>
<evidence type="ECO:0000313" key="2">
    <source>
        <dbReference type="Proteomes" id="UP001055429"/>
    </source>
</evidence>
<dbReference type="Proteomes" id="UP001055429">
    <property type="component" value="Chromosome"/>
</dbReference>
<dbReference type="RefSeq" id="WP_249751708.1">
    <property type="nucleotide sequence ID" value="NZ_CP097298.1"/>
</dbReference>
<accession>A0ABY4SNQ2</accession>